<evidence type="ECO:0000256" key="9">
    <source>
        <dbReference type="RuleBase" id="RU363036"/>
    </source>
</evidence>
<feature type="short sequence motif" description="'HIGH' region" evidence="8">
    <location>
        <begin position="34"/>
        <end position="42"/>
    </location>
</feature>
<dbReference type="GO" id="GO:0005829">
    <property type="term" value="C:cytosol"/>
    <property type="evidence" value="ECO:0007669"/>
    <property type="project" value="TreeGrafter"/>
</dbReference>
<reference evidence="10 11" key="1">
    <citation type="journal article" date="2009" name="J. Infect. Dis.">
        <title>Clinical, experimental, and genomic differences between intermediately pathogenic, highly pathogenic, and epidemic Streptococcus suis.</title>
        <authorList>
            <person name="Ye C."/>
            <person name="Zheng H."/>
            <person name="Zhang J."/>
            <person name="Jing H."/>
            <person name="Wang L."/>
            <person name="Xiong Y."/>
            <person name="Wang W."/>
            <person name="Zhou Z."/>
            <person name="Sun Q."/>
            <person name="Luo X."/>
            <person name="Du H."/>
            <person name="Gottschalk M."/>
            <person name="Xu J."/>
        </authorList>
    </citation>
    <scope>NUCLEOTIDE SEQUENCE [LARGE SCALE GENOMIC DNA]</scope>
    <source>
        <strain evidence="10 11">GZ1</strain>
    </source>
</reference>
<comment type="catalytic activity">
    <reaction evidence="7 8">
        <text>tRNA(Trp) + L-tryptophan + ATP = L-tryptophyl-tRNA(Trp) + AMP + diphosphate + H(+)</text>
        <dbReference type="Rhea" id="RHEA:24080"/>
        <dbReference type="Rhea" id="RHEA-COMP:9671"/>
        <dbReference type="Rhea" id="RHEA-COMP:9705"/>
        <dbReference type="ChEBI" id="CHEBI:15378"/>
        <dbReference type="ChEBI" id="CHEBI:30616"/>
        <dbReference type="ChEBI" id="CHEBI:33019"/>
        <dbReference type="ChEBI" id="CHEBI:57912"/>
        <dbReference type="ChEBI" id="CHEBI:78442"/>
        <dbReference type="ChEBI" id="CHEBI:78535"/>
        <dbReference type="ChEBI" id="CHEBI:456215"/>
        <dbReference type="EC" id="6.1.1.2"/>
    </reaction>
</comment>
<dbReference type="CDD" id="cd00806">
    <property type="entry name" value="TrpRS_core"/>
    <property type="match status" value="1"/>
</dbReference>
<evidence type="ECO:0000256" key="6">
    <source>
        <dbReference type="ARBA" id="ARBA00023146"/>
    </source>
</evidence>
<dbReference type="GO" id="GO:0005524">
    <property type="term" value="F:ATP binding"/>
    <property type="evidence" value="ECO:0007669"/>
    <property type="project" value="UniProtKB-UniRule"/>
</dbReference>
<dbReference type="GO" id="GO:0006436">
    <property type="term" value="P:tryptophanyl-tRNA aminoacylation"/>
    <property type="evidence" value="ECO:0007669"/>
    <property type="project" value="UniProtKB-UniRule"/>
</dbReference>
<evidence type="ECO:0000313" key="10">
    <source>
        <dbReference type="EMBL" id="ADE32435.1"/>
    </source>
</evidence>
<gene>
    <name evidence="8" type="primary">trpS</name>
    <name evidence="10" type="ordered locus">SSGZ1_1979</name>
</gene>
<feature type="binding site" evidence="8">
    <location>
        <position position="216"/>
    </location>
    <ligand>
        <name>ATP</name>
        <dbReference type="ChEBI" id="CHEBI:30616"/>
    </ligand>
</feature>
<keyword evidence="6 8" id="KW-0030">Aminoacyl-tRNA synthetase</keyword>
<dbReference type="SUPFAM" id="SSF52374">
    <property type="entry name" value="Nucleotidylyl transferase"/>
    <property type="match status" value="1"/>
</dbReference>
<feature type="binding site" evidence="8">
    <location>
        <begin position="33"/>
        <end position="35"/>
    </location>
    <ligand>
        <name>ATP</name>
        <dbReference type="ChEBI" id="CHEBI:30616"/>
    </ligand>
</feature>
<dbReference type="PANTHER" id="PTHR43766">
    <property type="entry name" value="TRYPTOPHAN--TRNA LIGASE, MITOCHONDRIAL"/>
    <property type="match status" value="1"/>
</dbReference>
<sequence>MSLTPSHSFLCVGFYYVKGEHFMSKPIILTGDRPTGKLHIGHYVGSLKNRVLLQDAGQHELFVFLADQQALTDHAKEPQKIVESVGNVALDYLAAGLDPAKTTIFIQSQIPELAELTMYYMNLVSVARLERNPTVKTEIAQKGFGEGIPAGFLVYPVSQAADITAFKANFVPVGNDQKPMIEQTREIVRSFNHAYQTDILVEPEGIYPENEAAGRLPGLDGNAKMSKSLGNGIYLADDMDTLKKKVMSMYTDPNHIRVEDPGKIEGNMVFHYLDVFGREEDKAEIEAMKEHYQRGGLGDVKTKRYLLDILERELGPIRERRLEFAQDMGQVYAMLEAGSQRARQVAAKTLDQVKSAMGINYFK</sequence>
<dbReference type="InterPro" id="IPR050203">
    <property type="entry name" value="Trp-tRNA_synthetase"/>
</dbReference>
<feature type="binding site" evidence="8">
    <location>
        <begin position="174"/>
        <end position="176"/>
    </location>
    <ligand>
        <name>ATP</name>
        <dbReference type="ChEBI" id="CHEBI:30616"/>
    </ligand>
</feature>
<feature type="short sequence motif" description="'KMSKS' region" evidence="8">
    <location>
        <begin position="224"/>
        <end position="228"/>
    </location>
</feature>
<organism evidence="10 11">
    <name type="scientific">Streptococcus suis (strain GZ1)</name>
    <dbReference type="NCBI Taxonomy" id="423211"/>
    <lineage>
        <taxon>Bacteria</taxon>
        <taxon>Bacillati</taxon>
        <taxon>Bacillota</taxon>
        <taxon>Bacilli</taxon>
        <taxon>Lactobacillales</taxon>
        <taxon>Streptococcaceae</taxon>
        <taxon>Streptococcus</taxon>
    </lineage>
</organism>
<dbReference type="InterPro" id="IPR024109">
    <property type="entry name" value="Trp-tRNA-ligase_bac-type"/>
</dbReference>
<evidence type="ECO:0000256" key="4">
    <source>
        <dbReference type="ARBA" id="ARBA00022840"/>
    </source>
</evidence>
<accession>D5AF42</accession>
<dbReference type="FunFam" id="1.10.240.10:FF:000005">
    <property type="entry name" value="Tryptophan--tRNA ligase"/>
    <property type="match status" value="1"/>
</dbReference>
<evidence type="ECO:0000256" key="5">
    <source>
        <dbReference type="ARBA" id="ARBA00022917"/>
    </source>
</evidence>
<dbReference type="HOGENOM" id="CLU_029244_0_1_9"/>
<dbReference type="PRINTS" id="PR01039">
    <property type="entry name" value="TRNASYNTHTRP"/>
</dbReference>
<dbReference type="PANTHER" id="PTHR43766:SF1">
    <property type="entry name" value="TRYPTOPHAN--TRNA LIGASE, MITOCHONDRIAL"/>
    <property type="match status" value="1"/>
</dbReference>
<dbReference type="EMBL" id="CP000837">
    <property type="protein sequence ID" value="ADE32435.1"/>
    <property type="molecule type" value="Genomic_DNA"/>
</dbReference>
<feature type="binding site" evidence="8">
    <location>
        <begin position="224"/>
        <end position="228"/>
    </location>
    <ligand>
        <name>ATP</name>
        <dbReference type="ChEBI" id="CHEBI:30616"/>
    </ligand>
</feature>
<comment type="subunit">
    <text evidence="8">Homodimer.</text>
</comment>
<dbReference type="HAMAP" id="MF_00140_B">
    <property type="entry name" value="Trp_tRNA_synth_B"/>
    <property type="match status" value="1"/>
</dbReference>
<dbReference type="InterPro" id="IPR014729">
    <property type="entry name" value="Rossmann-like_a/b/a_fold"/>
</dbReference>
<dbReference type="InterPro" id="IPR002305">
    <property type="entry name" value="aa-tRNA-synth_Ic"/>
</dbReference>
<dbReference type="PROSITE" id="PS00178">
    <property type="entry name" value="AA_TRNA_LIGASE_I"/>
    <property type="match status" value="1"/>
</dbReference>
<dbReference type="Gene3D" id="1.10.240.10">
    <property type="entry name" value="Tyrosyl-Transfer RNA Synthetase"/>
    <property type="match status" value="1"/>
</dbReference>
<dbReference type="AlphaFoldDB" id="D5AF42"/>
<comment type="subcellular location">
    <subcellularLocation>
        <location evidence="8">Cytoplasm</location>
    </subcellularLocation>
</comment>
<dbReference type="KEGG" id="ssw:SSGZ1_1979"/>
<evidence type="ECO:0000256" key="7">
    <source>
        <dbReference type="ARBA" id="ARBA00049929"/>
    </source>
</evidence>
<dbReference type="FunFam" id="3.40.50.620:FF:000094">
    <property type="entry name" value="Tryptophan--tRNA ligase"/>
    <property type="match status" value="1"/>
</dbReference>
<dbReference type="NCBIfam" id="TIGR00233">
    <property type="entry name" value="trpS"/>
    <property type="match status" value="1"/>
</dbReference>
<dbReference type="Pfam" id="PF00579">
    <property type="entry name" value="tRNA-synt_1b"/>
    <property type="match status" value="1"/>
</dbReference>
<evidence type="ECO:0000256" key="1">
    <source>
        <dbReference type="ARBA" id="ARBA00005594"/>
    </source>
</evidence>
<evidence type="ECO:0000256" key="3">
    <source>
        <dbReference type="ARBA" id="ARBA00022741"/>
    </source>
</evidence>
<feature type="binding site" evidence="8">
    <location>
        <position position="162"/>
    </location>
    <ligand>
        <name>L-tryptophan</name>
        <dbReference type="ChEBI" id="CHEBI:57912"/>
    </ligand>
</feature>
<feature type="binding site" evidence="8">
    <location>
        <begin position="41"/>
        <end position="42"/>
    </location>
    <ligand>
        <name>ATP</name>
        <dbReference type="ChEBI" id="CHEBI:30616"/>
    </ligand>
</feature>
<dbReference type="Gene3D" id="3.40.50.620">
    <property type="entry name" value="HUPs"/>
    <property type="match status" value="1"/>
</dbReference>
<protein>
    <recommendedName>
        <fullName evidence="8">Tryptophan--tRNA ligase</fullName>
        <ecNumber evidence="8">6.1.1.2</ecNumber>
    </recommendedName>
    <alternativeName>
        <fullName evidence="8">Tryptophanyl-tRNA synthetase</fullName>
        <shortName evidence="8">TrpRS</shortName>
    </alternativeName>
</protein>
<keyword evidence="2 8" id="KW-0436">Ligase</keyword>
<dbReference type="InterPro" id="IPR002306">
    <property type="entry name" value="Trp-tRNA-ligase"/>
</dbReference>
<keyword evidence="3 8" id="KW-0547">Nucleotide-binding</keyword>
<name>D5AF42_STRGZ</name>
<keyword evidence="8" id="KW-0963">Cytoplasm</keyword>
<dbReference type="EC" id="6.1.1.2" evidence="8"/>
<dbReference type="Proteomes" id="UP000002359">
    <property type="component" value="Chromosome"/>
</dbReference>
<comment type="function">
    <text evidence="8">Catalyzes the attachment of tryptophan to tRNA(Trp).</text>
</comment>
<keyword evidence="5 8" id="KW-0648">Protein biosynthesis</keyword>
<proteinExistence type="inferred from homology"/>
<dbReference type="InterPro" id="IPR001412">
    <property type="entry name" value="aa-tRNA-synth_I_CS"/>
</dbReference>
<evidence type="ECO:0000256" key="2">
    <source>
        <dbReference type="ARBA" id="ARBA00022598"/>
    </source>
</evidence>
<evidence type="ECO:0000256" key="8">
    <source>
        <dbReference type="HAMAP-Rule" id="MF_00140"/>
    </source>
</evidence>
<evidence type="ECO:0000313" key="11">
    <source>
        <dbReference type="Proteomes" id="UP000002359"/>
    </source>
</evidence>
<dbReference type="GO" id="GO:0004830">
    <property type="term" value="F:tryptophan-tRNA ligase activity"/>
    <property type="evidence" value="ECO:0007669"/>
    <property type="project" value="UniProtKB-UniRule"/>
</dbReference>
<dbReference type="PATRIC" id="fig|423211.3.peg.1948"/>
<comment type="similarity">
    <text evidence="1 8 9">Belongs to the class-I aminoacyl-tRNA synthetase family.</text>
</comment>
<keyword evidence="4 8" id="KW-0067">ATP-binding</keyword>